<sequence>MAISMTNRFHNIFVPFSLIFALAVMEQVSAAECSISQHKFNHGNITVNTVCEKKCNRQTSRADEGALCIRKYQGIDYVFKILTGTCSNGKCQDTNEGEIYKRELEEPLLDNYNPEERKPWPFECRFTNIQDKTGKVFLSTECAMNCSNRKVKPRGNGTPCVFSNTSIDEYTARIIIGVCDNGQCLEGKKHEIEVEKELVYS</sequence>
<name>A0A0K8R4M5_IXORI</name>
<evidence type="ECO:0000313" key="2">
    <source>
        <dbReference type="EMBL" id="JAA65424.1"/>
    </source>
</evidence>
<dbReference type="AlphaFoldDB" id="A0A0K8R4M5"/>
<accession>A0A0K8R4M5</accession>
<feature type="signal peptide" evidence="1">
    <location>
        <begin position="1"/>
        <end position="30"/>
    </location>
</feature>
<proteinExistence type="evidence at transcript level"/>
<keyword evidence="1" id="KW-0732">Signal</keyword>
<evidence type="ECO:0000256" key="1">
    <source>
        <dbReference type="SAM" id="SignalP"/>
    </source>
</evidence>
<feature type="chain" id="PRO_5005516164" evidence="1">
    <location>
        <begin position="31"/>
        <end position="201"/>
    </location>
</feature>
<dbReference type="EMBL" id="GADI01008384">
    <property type="protein sequence ID" value="JAA65424.1"/>
    <property type="molecule type" value="mRNA"/>
</dbReference>
<protein>
    <submittedName>
        <fullName evidence="2">Putative secreted protein</fullName>
    </submittedName>
</protein>
<reference evidence="2" key="1">
    <citation type="submission" date="2012-12" db="EMBL/GenBank/DDBJ databases">
        <title>Identification and characterization of a phenylalanine ammonia-lyase gene family in Isatis indigotica Fort.</title>
        <authorList>
            <person name="Liu Q."/>
            <person name="Chen J."/>
            <person name="Zhou X."/>
            <person name="Di P."/>
            <person name="Xiao Y."/>
            <person name="Xuan H."/>
            <person name="Zhang L."/>
            <person name="Chen W."/>
        </authorList>
    </citation>
    <scope>NUCLEOTIDE SEQUENCE</scope>
    <source>
        <tissue evidence="2">Salivary gland</tissue>
    </source>
</reference>
<organism evidence="2">
    <name type="scientific">Ixodes ricinus</name>
    <name type="common">Common tick</name>
    <name type="synonym">Acarus ricinus</name>
    <dbReference type="NCBI Taxonomy" id="34613"/>
    <lineage>
        <taxon>Eukaryota</taxon>
        <taxon>Metazoa</taxon>
        <taxon>Ecdysozoa</taxon>
        <taxon>Arthropoda</taxon>
        <taxon>Chelicerata</taxon>
        <taxon>Arachnida</taxon>
        <taxon>Acari</taxon>
        <taxon>Parasitiformes</taxon>
        <taxon>Ixodida</taxon>
        <taxon>Ixodoidea</taxon>
        <taxon>Ixodidae</taxon>
        <taxon>Ixodinae</taxon>
        <taxon>Ixodes</taxon>
    </lineage>
</organism>